<reference evidence="1" key="1">
    <citation type="submission" date="2021-03" db="EMBL/GenBank/DDBJ databases">
        <authorList>
            <consortium name="DOE Joint Genome Institute"/>
            <person name="Ahrendt S."/>
            <person name="Looney B.P."/>
            <person name="Miyauchi S."/>
            <person name="Morin E."/>
            <person name="Drula E."/>
            <person name="Courty P.E."/>
            <person name="Chicoki N."/>
            <person name="Fauchery L."/>
            <person name="Kohler A."/>
            <person name="Kuo A."/>
            <person name="Labutti K."/>
            <person name="Pangilinan J."/>
            <person name="Lipzen A."/>
            <person name="Riley R."/>
            <person name="Andreopoulos W."/>
            <person name="He G."/>
            <person name="Johnson J."/>
            <person name="Barry K.W."/>
            <person name="Grigoriev I.V."/>
            <person name="Nagy L."/>
            <person name="Hibbett D."/>
            <person name="Henrissat B."/>
            <person name="Matheny P.B."/>
            <person name="Labbe J."/>
            <person name="Martin F."/>
        </authorList>
    </citation>
    <scope>NUCLEOTIDE SEQUENCE</scope>
    <source>
        <strain evidence="1">HHB10654</strain>
    </source>
</reference>
<accession>A0ACB8SSL8</accession>
<proteinExistence type="predicted"/>
<comment type="caution">
    <text evidence="1">The sequence shown here is derived from an EMBL/GenBank/DDBJ whole genome shotgun (WGS) entry which is preliminary data.</text>
</comment>
<organism evidence="1 2">
    <name type="scientific">Artomyces pyxidatus</name>
    <dbReference type="NCBI Taxonomy" id="48021"/>
    <lineage>
        <taxon>Eukaryota</taxon>
        <taxon>Fungi</taxon>
        <taxon>Dikarya</taxon>
        <taxon>Basidiomycota</taxon>
        <taxon>Agaricomycotina</taxon>
        <taxon>Agaricomycetes</taxon>
        <taxon>Russulales</taxon>
        <taxon>Auriscalpiaceae</taxon>
        <taxon>Artomyces</taxon>
    </lineage>
</organism>
<sequence length="374" mass="41983">MDGSTDHDAEHLSPPRTVRQRPARVLDTVYTPALGAYIVFTLDPVATLQALNDPLAIEQARALRCRKYVGCLVRDYDLPSPSRRYNKCSCILLSQGLPQASASDGVEETMCIPIVPAKHPTGRRGVRVSPPLPWDNLYHHTLLGLQLRLTPQSGDYSASPLLHADDIFYMNMQFHRDITRSAELQRVYRADHPSLVSLQSSLESFYAVPPSQVSPLRTESSEGSHLFEPTGQTSAFISRMQNVDGSATSDGSVSFNEIGGGLPSNDADDDQSSVDPVEMMLLQNTMGYEAPEDRFIPVAHFSRDLSLVTEFCDARQMHEEIAAIERIQRESEQRTRKRAVQAERERLENWALDVMRFNVSVQPRWEIIQVLVYT</sequence>
<keyword evidence="2" id="KW-1185">Reference proteome</keyword>
<gene>
    <name evidence="1" type="ORF">BV25DRAFT_1172460</name>
</gene>
<protein>
    <submittedName>
        <fullName evidence="1">Uncharacterized protein</fullName>
    </submittedName>
</protein>
<evidence type="ECO:0000313" key="2">
    <source>
        <dbReference type="Proteomes" id="UP000814140"/>
    </source>
</evidence>
<dbReference type="EMBL" id="MU277229">
    <property type="protein sequence ID" value="KAI0059142.1"/>
    <property type="molecule type" value="Genomic_DNA"/>
</dbReference>
<evidence type="ECO:0000313" key="1">
    <source>
        <dbReference type="EMBL" id="KAI0059142.1"/>
    </source>
</evidence>
<dbReference type="Proteomes" id="UP000814140">
    <property type="component" value="Unassembled WGS sequence"/>
</dbReference>
<name>A0ACB8SSL8_9AGAM</name>
<reference evidence="1" key="2">
    <citation type="journal article" date="2022" name="New Phytol.">
        <title>Evolutionary transition to the ectomycorrhizal habit in the genomes of a hyperdiverse lineage of mushroom-forming fungi.</title>
        <authorList>
            <person name="Looney B."/>
            <person name="Miyauchi S."/>
            <person name="Morin E."/>
            <person name="Drula E."/>
            <person name="Courty P.E."/>
            <person name="Kohler A."/>
            <person name="Kuo A."/>
            <person name="LaButti K."/>
            <person name="Pangilinan J."/>
            <person name="Lipzen A."/>
            <person name="Riley R."/>
            <person name="Andreopoulos W."/>
            <person name="He G."/>
            <person name="Johnson J."/>
            <person name="Nolan M."/>
            <person name="Tritt A."/>
            <person name="Barry K.W."/>
            <person name="Grigoriev I.V."/>
            <person name="Nagy L.G."/>
            <person name="Hibbett D."/>
            <person name="Henrissat B."/>
            <person name="Matheny P.B."/>
            <person name="Labbe J."/>
            <person name="Martin F.M."/>
        </authorList>
    </citation>
    <scope>NUCLEOTIDE SEQUENCE</scope>
    <source>
        <strain evidence="1">HHB10654</strain>
    </source>
</reference>